<protein>
    <recommendedName>
        <fullName evidence="2">DNA-directed DNA polymerase</fullName>
        <ecNumber evidence="2">2.7.7.7</ecNumber>
    </recommendedName>
</protein>
<dbReference type="GeneID" id="10220663"/>
<dbReference type="InterPro" id="IPR043502">
    <property type="entry name" value="DNA/RNA_pol_sf"/>
</dbReference>
<keyword evidence="4" id="KW-0548">Nucleotidyltransferase</keyword>
<evidence type="ECO:0000256" key="4">
    <source>
        <dbReference type="ARBA" id="ARBA00022695"/>
    </source>
</evidence>
<feature type="compositionally biased region" description="Basic and acidic residues" evidence="9">
    <location>
        <begin position="760"/>
        <end position="774"/>
    </location>
</feature>
<dbReference type="SUPFAM" id="SSF53098">
    <property type="entry name" value="Ribonuclease H-like"/>
    <property type="match status" value="1"/>
</dbReference>
<dbReference type="InterPro" id="IPR012337">
    <property type="entry name" value="RNaseH-like_sf"/>
</dbReference>
<keyword evidence="11" id="KW-0496">Mitochondrion</keyword>
<feature type="domain" description="DNA-directed DNA polymerase family B mitochondria/virus" evidence="10">
    <location>
        <begin position="239"/>
        <end position="561"/>
    </location>
</feature>
<dbReference type="EC" id="2.7.7.7" evidence="2"/>
<dbReference type="GO" id="GO:0000166">
    <property type="term" value="F:nucleotide binding"/>
    <property type="evidence" value="ECO:0007669"/>
    <property type="project" value="InterPro"/>
</dbReference>
<evidence type="ECO:0000256" key="8">
    <source>
        <dbReference type="ARBA" id="ARBA00049244"/>
    </source>
</evidence>
<evidence type="ECO:0000256" key="3">
    <source>
        <dbReference type="ARBA" id="ARBA00022679"/>
    </source>
</evidence>
<sequence>MHSGNKEFCFPLFFKDVEHINPRPVGLRNRSYPTRITSLKNSAKGMTPFLVADTETILYDGMDLDPISRDKFFMGLDPTPFDKDKKVEVHSPFAIGVMIVRPYVPVNESNIDYYYSSDYPDKIFPTHMERSTKLLSDFIRRIISIIKMNPEIQTVYFHNFSRFDGILILRHLVLHNDEYEIRPLMRNGRLYEVVVYFKKRMLFRFRDSLNLLPGSLDYLSSNLCPELGNKGSFDHSSMNLENVKKKRDVVIEYMKQDIRLLGGVMQKAQDIYWNLFEVDLVDWITVASQALGIFRMNFFNDMDFHIHIPNRNEDTFIRRGYYGGHADAYIPKGTNLYYYDVNSLYPFIMKEYPMPSGKPVWASNLGGMDLDSLYGFIEAYVECPESIVRPFLPYHKVKDPTLLFPTGEWIGVYYTEELKYAKSLGYTVIPIKGYLFQKRESPFKDYVGSLFERRLQAKEDGNEAMSLLYKLVMNSLYGRFGIHPKSTKTDIGGIKEYQYRMRQESWLDGDYLGNDKYVLSYHTNMDNTIDRWDPPKNSAIQLAAAITACARIYMYKYTSREDCYYTDSVVLGNPLPEEVVSSSIIGKFKLEARIKKGFFLAPKSYYYSSKEKGDVIKYKGAAKEHVDAKWFETQYKHPENQLEREFVSNFRVNIKKLSVYKRKGKVTVALALNNKRMLLHIGGKWVGSTPKVVFDLESLDNASKEIFYSMKQKLSSQEIENLYLREKRASMEDKRSQDLVQTEERTMLDSEEEVEGTNHTLEENNKTDEKKPDT</sequence>
<evidence type="ECO:0000256" key="2">
    <source>
        <dbReference type="ARBA" id="ARBA00012417"/>
    </source>
</evidence>
<reference evidence="11" key="1">
    <citation type="submission" date="2010-11" db="EMBL/GenBank/DDBJ databases">
        <authorList>
            <person name="Genoscope - CEA"/>
        </authorList>
    </citation>
    <scope>NUCLEOTIDE SEQUENCE</scope>
</reference>
<evidence type="ECO:0000256" key="9">
    <source>
        <dbReference type="SAM" id="MobiDB-lite"/>
    </source>
</evidence>
<dbReference type="InterPro" id="IPR023211">
    <property type="entry name" value="DNA_pol_palm_dom_sf"/>
</dbReference>
<keyword evidence="3" id="KW-0808">Transferase</keyword>
<dbReference type="GO" id="GO:0006260">
    <property type="term" value="P:DNA replication"/>
    <property type="evidence" value="ECO:0007669"/>
    <property type="project" value="UniProtKB-KW"/>
</dbReference>
<evidence type="ECO:0000313" key="11">
    <source>
        <dbReference type="EMBL" id="CBJ14035.1"/>
    </source>
</evidence>
<geneLocation type="mitochondrion" evidence="11"/>
<dbReference type="GeneID" id="10220664"/>
<dbReference type="RefSeq" id="YP_004222354.1">
    <property type="nucleotide sequence ID" value="NC_015099.1"/>
</dbReference>
<organism evidence="11">
    <name type="scientific">Beta vulgaris subsp. maritima</name>
    <name type="common">Sea beet</name>
    <name type="synonym">Beta maritima</name>
    <dbReference type="NCBI Taxonomy" id="350892"/>
    <lineage>
        <taxon>Eukaryota</taxon>
        <taxon>Viridiplantae</taxon>
        <taxon>Streptophyta</taxon>
        <taxon>Embryophyta</taxon>
        <taxon>Tracheophyta</taxon>
        <taxon>Spermatophyta</taxon>
        <taxon>Magnoliopsida</taxon>
        <taxon>eudicotyledons</taxon>
        <taxon>Gunneridae</taxon>
        <taxon>Pentapetalae</taxon>
        <taxon>Caryophyllales</taxon>
        <taxon>Chenopodiaceae</taxon>
        <taxon>Betoideae</taxon>
        <taxon>Beta</taxon>
    </lineage>
</organism>
<proteinExistence type="inferred from homology"/>
<dbReference type="SMART" id="SM00486">
    <property type="entry name" value="POLBc"/>
    <property type="match status" value="1"/>
</dbReference>
<feature type="compositionally biased region" description="Basic and acidic residues" evidence="9">
    <location>
        <begin position="732"/>
        <end position="748"/>
    </location>
</feature>
<dbReference type="GO" id="GO:0003677">
    <property type="term" value="F:DNA binding"/>
    <property type="evidence" value="ECO:0007669"/>
    <property type="project" value="UniProtKB-KW"/>
</dbReference>
<evidence type="ECO:0000256" key="6">
    <source>
        <dbReference type="ARBA" id="ARBA00022932"/>
    </source>
</evidence>
<dbReference type="InterPro" id="IPR036397">
    <property type="entry name" value="RNaseH_sf"/>
</dbReference>
<dbReference type="SUPFAM" id="SSF56672">
    <property type="entry name" value="DNA/RNA polymerases"/>
    <property type="match status" value="1"/>
</dbReference>
<comment type="catalytic activity">
    <reaction evidence="8">
        <text>DNA(n) + a 2'-deoxyribonucleoside 5'-triphosphate = DNA(n+1) + diphosphate</text>
        <dbReference type="Rhea" id="RHEA:22508"/>
        <dbReference type="Rhea" id="RHEA-COMP:17339"/>
        <dbReference type="Rhea" id="RHEA-COMP:17340"/>
        <dbReference type="ChEBI" id="CHEBI:33019"/>
        <dbReference type="ChEBI" id="CHEBI:61560"/>
        <dbReference type="ChEBI" id="CHEBI:173112"/>
        <dbReference type="EC" id="2.7.7.7"/>
    </reaction>
</comment>
<dbReference type="RefSeq" id="YP_004222300.1">
    <property type="nucleotide sequence ID" value="NC_015099.1"/>
</dbReference>
<dbReference type="Pfam" id="PF03175">
    <property type="entry name" value="DNA_pol_B_2"/>
    <property type="match status" value="1"/>
</dbReference>
<dbReference type="Gene3D" id="3.30.420.10">
    <property type="entry name" value="Ribonuclease H-like superfamily/Ribonuclease H"/>
    <property type="match status" value="1"/>
</dbReference>
<accession>E6ZE21</accession>
<dbReference type="PANTHER" id="PTHR33568:SF3">
    <property type="entry name" value="DNA-DIRECTED DNA POLYMERASE"/>
    <property type="match status" value="1"/>
</dbReference>
<keyword evidence="7" id="KW-0238">DNA-binding</keyword>
<dbReference type="GO" id="GO:0003887">
    <property type="term" value="F:DNA-directed DNA polymerase activity"/>
    <property type="evidence" value="ECO:0007669"/>
    <property type="project" value="UniProtKB-KW"/>
</dbReference>
<evidence type="ECO:0000259" key="10">
    <source>
        <dbReference type="Pfam" id="PF03175"/>
    </source>
</evidence>
<dbReference type="AlphaFoldDB" id="E6ZE21"/>
<evidence type="ECO:0000256" key="7">
    <source>
        <dbReference type="ARBA" id="ARBA00023125"/>
    </source>
</evidence>
<name>E6ZE21_BETVM</name>
<evidence type="ECO:0000256" key="1">
    <source>
        <dbReference type="ARBA" id="ARBA00005755"/>
    </source>
</evidence>
<feature type="region of interest" description="Disordered" evidence="9">
    <location>
        <begin position="732"/>
        <end position="774"/>
    </location>
</feature>
<dbReference type="InterPro" id="IPR004868">
    <property type="entry name" value="DNA-dir_DNA_pol_B_mt/vir"/>
</dbReference>
<dbReference type="EMBL" id="FP885845">
    <property type="protein sequence ID" value="CBJ17526.1"/>
    <property type="molecule type" value="Genomic_DNA"/>
</dbReference>
<dbReference type="InterPro" id="IPR006172">
    <property type="entry name" value="DNA-dir_DNA_pol_B"/>
</dbReference>
<comment type="similarity">
    <text evidence="1">Belongs to the DNA polymerase type-B family.</text>
</comment>
<evidence type="ECO:0000256" key="5">
    <source>
        <dbReference type="ARBA" id="ARBA00022705"/>
    </source>
</evidence>
<keyword evidence="5" id="KW-0235">DNA replication</keyword>
<dbReference type="EMBL" id="FP885834">
    <property type="protein sequence ID" value="CBJ14035.1"/>
    <property type="molecule type" value="Genomic_DNA"/>
</dbReference>
<keyword evidence="6" id="KW-0239">DNA-directed DNA polymerase</keyword>
<dbReference type="Gene3D" id="1.10.287.690">
    <property type="entry name" value="Helix hairpin bin"/>
    <property type="match status" value="1"/>
</dbReference>
<dbReference type="PANTHER" id="PTHR33568">
    <property type="entry name" value="DNA POLYMERASE"/>
    <property type="match status" value="1"/>
</dbReference>
<reference evidence="11" key="2">
    <citation type="journal article" date="2011" name="Genome Biol. Evol.">
        <title>Structural and content diversity of mitochondrial genome in beet: a comparative genomic analysis.</title>
        <authorList>
            <person name="Darracq A."/>
            <person name="Varre J.S."/>
            <person name="Marechal-Drouard L."/>
            <person name="Courseaux A."/>
            <person name="Saumitou-Laprade P."/>
            <person name="Oztas S."/>
            <person name="Vacherie B."/>
            <person name="Barbe V.and.Touzet.P."/>
        </authorList>
    </citation>
    <scope>NUCLEOTIDE SEQUENCE</scope>
</reference>
<gene>
    <name evidence="11" type="primary">orf774</name>
</gene>
<dbReference type="EMBL" id="FP885845">
    <property type="protein sequence ID" value="CBJ17574.1"/>
    <property type="molecule type" value="Genomic_DNA"/>
</dbReference>
<dbReference type="Gene3D" id="3.90.1600.10">
    <property type="entry name" value="Palm domain of DNA polymerase"/>
    <property type="match status" value="2"/>
</dbReference>